<proteinExistence type="predicted"/>
<name>A0A9X9F2B0_BACCE</name>
<evidence type="ECO:0000313" key="2">
    <source>
        <dbReference type="EMBL" id="TKI88680.1"/>
    </source>
</evidence>
<protein>
    <submittedName>
        <fullName evidence="2">DUF4365 domain-containing protein</fullName>
    </submittedName>
</protein>
<sequence>ERKGIRLVDEAINDELCWIFREQPTDDYGIDAHLELVENSTATGKLIALQIKSGESFFKMKNKEGFYFYGEMKHLTYWLKHSLPVILVLCDVKNGICYWEHIIEEKIKRTKSGWKILVPSNQILNFNSKSKLQKIAENQTDYERRFHKLVMDKVWMNE</sequence>
<comment type="caution">
    <text evidence="2">The sequence shown here is derived from an EMBL/GenBank/DDBJ whole genome shotgun (WGS) entry which is preliminary data.</text>
</comment>
<dbReference type="EMBL" id="SZOH01003930">
    <property type="protein sequence ID" value="TKI88680.1"/>
    <property type="molecule type" value="Genomic_DNA"/>
</dbReference>
<reference evidence="2 3" key="1">
    <citation type="journal article" date="2019" name="Environ. Microbiol.">
        <title>An active ?-lactamase is a part of an orchestrated cell wall stress resistance network of Bacillus subtilis and related rhizosphere species.</title>
        <authorList>
            <person name="Bucher T."/>
            <person name="Keren-Paz A."/>
            <person name="Hausser J."/>
            <person name="Olender T."/>
            <person name="Cytryn E."/>
            <person name="Kolodkin-Gal I."/>
        </authorList>
    </citation>
    <scope>NUCLEOTIDE SEQUENCE [LARGE SCALE GENOMIC DNA]</scope>
    <source>
        <strain evidence="2 3">I32</strain>
    </source>
</reference>
<gene>
    <name evidence="2" type="ORF">FC695_37220</name>
</gene>
<evidence type="ECO:0000313" key="3">
    <source>
        <dbReference type="Proteomes" id="UP000308444"/>
    </source>
</evidence>
<feature type="domain" description="DUF4365" evidence="1">
    <location>
        <begin position="1"/>
        <end position="134"/>
    </location>
</feature>
<organism evidence="2 3">
    <name type="scientific">Bacillus cereus</name>
    <dbReference type="NCBI Taxonomy" id="1396"/>
    <lineage>
        <taxon>Bacteria</taxon>
        <taxon>Bacillati</taxon>
        <taxon>Bacillota</taxon>
        <taxon>Bacilli</taxon>
        <taxon>Bacillales</taxon>
        <taxon>Bacillaceae</taxon>
        <taxon>Bacillus</taxon>
        <taxon>Bacillus cereus group</taxon>
    </lineage>
</organism>
<feature type="non-terminal residue" evidence="2">
    <location>
        <position position="158"/>
    </location>
</feature>
<evidence type="ECO:0000259" key="1">
    <source>
        <dbReference type="Pfam" id="PF14280"/>
    </source>
</evidence>
<dbReference type="Proteomes" id="UP000308444">
    <property type="component" value="Unassembled WGS sequence"/>
</dbReference>
<dbReference type="Pfam" id="PF14280">
    <property type="entry name" value="DUF4365"/>
    <property type="match status" value="1"/>
</dbReference>
<feature type="non-terminal residue" evidence="2">
    <location>
        <position position="1"/>
    </location>
</feature>
<dbReference type="InterPro" id="IPR025375">
    <property type="entry name" value="DUF4365"/>
</dbReference>
<dbReference type="AlphaFoldDB" id="A0A9X9F2B0"/>
<accession>A0A9X9F2B0</accession>